<dbReference type="InterPro" id="IPR035516">
    <property type="entry name" value="Gyrase/topoIV_suA_C"/>
</dbReference>
<dbReference type="SMART" id="SM00434">
    <property type="entry name" value="TOP4c"/>
    <property type="match status" value="1"/>
</dbReference>
<dbReference type="FunFam" id="1.10.268.10:FF:000001">
    <property type="entry name" value="DNA gyrase subunit A"/>
    <property type="match status" value="1"/>
</dbReference>
<dbReference type="GO" id="GO:0003677">
    <property type="term" value="F:DNA binding"/>
    <property type="evidence" value="ECO:0007669"/>
    <property type="project" value="UniProtKB-KW"/>
</dbReference>
<dbReference type="InterPro" id="IPR013757">
    <property type="entry name" value="Topo_IIA_A_a_sf"/>
</dbReference>
<comment type="similarity">
    <text evidence="2">Belongs to the type II topoisomerase GyrA/ParC subunit family.</text>
</comment>
<feature type="non-terminal residue" evidence="8">
    <location>
        <position position="1"/>
    </location>
</feature>
<evidence type="ECO:0000256" key="6">
    <source>
        <dbReference type="ARBA" id="ARBA00023235"/>
    </source>
</evidence>
<name>A0A0F9DAF4_9ZZZZ</name>
<keyword evidence="4" id="KW-0799">Topoisomerase</keyword>
<organism evidence="8">
    <name type="scientific">marine sediment metagenome</name>
    <dbReference type="NCBI Taxonomy" id="412755"/>
    <lineage>
        <taxon>unclassified sequences</taxon>
        <taxon>metagenomes</taxon>
        <taxon>ecological metagenomes</taxon>
    </lineage>
</organism>
<dbReference type="GO" id="GO:0005737">
    <property type="term" value="C:cytoplasm"/>
    <property type="evidence" value="ECO:0007669"/>
    <property type="project" value="TreeGrafter"/>
</dbReference>
<dbReference type="Gene3D" id="3.30.1360.40">
    <property type="match status" value="1"/>
</dbReference>
<keyword evidence="6" id="KW-0413">Isomerase</keyword>
<proteinExistence type="inferred from homology"/>
<dbReference type="GO" id="GO:0006265">
    <property type="term" value="P:DNA topological change"/>
    <property type="evidence" value="ECO:0007669"/>
    <property type="project" value="InterPro"/>
</dbReference>
<dbReference type="Gene3D" id="1.10.268.10">
    <property type="entry name" value="Topoisomerase, domain 3"/>
    <property type="match status" value="1"/>
</dbReference>
<dbReference type="GO" id="GO:0009330">
    <property type="term" value="C:DNA topoisomerase type II (double strand cut, ATP-hydrolyzing) complex"/>
    <property type="evidence" value="ECO:0007669"/>
    <property type="project" value="TreeGrafter"/>
</dbReference>
<sequence>LLHTEQTRGGKNQIVITEIPYQVLKSTIIERTAEMVKNGKIPDISDVQDHSDRTGMRIVVDLKRGAEPQVVINQLYRYTSLQSTFSIINIALVNRAPRTLGIRDMLWYFLEHRKEVISRRTTFLLRRARQRAHILEGLILAVADIDRIIELVKTSPDVPAAKTALMALKLLLTEAATVRKLLPAAFVARASQPQSLTGVQADQILAMQLRRLTGLEIEKLAGDYTRLVEEITGYEAILNNENLLLDVIREDIYELKERYGDERRTQIVGEIGEFNIEDLIAEEDVAVTLSHEGYIKRIPVDNYRRQGRGGRGIIGSDKKEGDFIEQVFVASTHDYMLFFMNNGRMYWQKVYDVPSMTRQSKGRAIVNLLHMHRDERICAVIAVREFDDRFLVTATRRGQIKKTRLAAYANPRRGGIQATGLAGDDLVLGAAITKGNDEIVLGTRNGMAIRFKETNVRTMGRTAAGVRGIRLRAG</sequence>
<evidence type="ECO:0000259" key="7">
    <source>
        <dbReference type="PROSITE" id="PS52040"/>
    </source>
</evidence>
<dbReference type="FunFam" id="3.30.1360.40:FF:000002">
    <property type="entry name" value="DNA gyrase subunit A"/>
    <property type="match status" value="1"/>
</dbReference>
<dbReference type="InterPro" id="IPR050220">
    <property type="entry name" value="Type_II_DNA_Topoisomerases"/>
</dbReference>
<evidence type="ECO:0000256" key="1">
    <source>
        <dbReference type="ARBA" id="ARBA00000185"/>
    </source>
</evidence>
<dbReference type="PANTHER" id="PTHR43493:SF5">
    <property type="entry name" value="DNA GYRASE SUBUNIT A, CHLOROPLASTIC_MITOCHONDRIAL"/>
    <property type="match status" value="1"/>
</dbReference>
<dbReference type="SUPFAM" id="SSF101904">
    <property type="entry name" value="GyrA/ParC C-terminal domain-like"/>
    <property type="match status" value="1"/>
</dbReference>
<dbReference type="AlphaFoldDB" id="A0A0F9DAF4"/>
<dbReference type="EC" id="5.6.2.2" evidence="3"/>
<evidence type="ECO:0000256" key="5">
    <source>
        <dbReference type="ARBA" id="ARBA00023125"/>
    </source>
</evidence>
<feature type="domain" description="Topo IIA-type catalytic" evidence="7">
    <location>
        <begin position="1"/>
        <end position="279"/>
    </location>
</feature>
<dbReference type="PROSITE" id="PS52040">
    <property type="entry name" value="TOPO_IIA"/>
    <property type="match status" value="1"/>
</dbReference>
<dbReference type="GO" id="GO:0005524">
    <property type="term" value="F:ATP binding"/>
    <property type="evidence" value="ECO:0007669"/>
    <property type="project" value="InterPro"/>
</dbReference>
<dbReference type="Pfam" id="PF00521">
    <property type="entry name" value="DNA_topoisoIV"/>
    <property type="match status" value="1"/>
</dbReference>
<evidence type="ECO:0000256" key="4">
    <source>
        <dbReference type="ARBA" id="ARBA00023029"/>
    </source>
</evidence>
<dbReference type="EMBL" id="LAZR01042642">
    <property type="protein sequence ID" value="KKL09033.1"/>
    <property type="molecule type" value="Genomic_DNA"/>
</dbReference>
<evidence type="ECO:0000256" key="3">
    <source>
        <dbReference type="ARBA" id="ARBA00012895"/>
    </source>
</evidence>
<feature type="non-terminal residue" evidence="8">
    <location>
        <position position="474"/>
    </location>
</feature>
<dbReference type="GO" id="GO:0003918">
    <property type="term" value="F:DNA topoisomerase type II (double strand cut, ATP-hydrolyzing) activity"/>
    <property type="evidence" value="ECO:0007669"/>
    <property type="project" value="UniProtKB-EC"/>
</dbReference>
<comment type="caution">
    <text evidence="8">The sequence shown here is derived from an EMBL/GenBank/DDBJ whole genome shotgun (WGS) entry which is preliminary data.</text>
</comment>
<dbReference type="PANTHER" id="PTHR43493">
    <property type="entry name" value="DNA GYRASE/TOPOISOMERASE SUBUNIT A"/>
    <property type="match status" value="1"/>
</dbReference>
<dbReference type="SUPFAM" id="SSF56719">
    <property type="entry name" value="Type II DNA topoisomerase"/>
    <property type="match status" value="1"/>
</dbReference>
<dbReference type="InterPro" id="IPR002205">
    <property type="entry name" value="Topo_IIA_dom_A"/>
</dbReference>
<evidence type="ECO:0000256" key="2">
    <source>
        <dbReference type="ARBA" id="ARBA00008263"/>
    </source>
</evidence>
<protein>
    <recommendedName>
        <fullName evidence="3">DNA topoisomerase (ATP-hydrolyzing)</fullName>
        <ecNumber evidence="3">5.6.2.2</ecNumber>
    </recommendedName>
</protein>
<dbReference type="Gene3D" id="2.120.10.90">
    <property type="entry name" value="DNA gyrase/topoisomerase IV, subunit A, C-terminal"/>
    <property type="match status" value="1"/>
</dbReference>
<comment type="catalytic activity">
    <reaction evidence="1">
        <text>ATP-dependent breakage, passage and rejoining of double-stranded DNA.</text>
        <dbReference type="EC" id="5.6.2.2"/>
    </reaction>
</comment>
<evidence type="ECO:0000313" key="8">
    <source>
        <dbReference type="EMBL" id="KKL09033.1"/>
    </source>
</evidence>
<dbReference type="Pfam" id="PF03989">
    <property type="entry name" value="DNA_gyraseA_C"/>
    <property type="match status" value="4"/>
</dbReference>
<keyword evidence="5" id="KW-0238">DNA-binding</keyword>
<dbReference type="InterPro" id="IPR013760">
    <property type="entry name" value="Topo_IIA-like_dom_sf"/>
</dbReference>
<accession>A0A0F9DAF4</accession>
<reference evidence="8" key="1">
    <citation type="journal article" date="2015" name="Nature">
        <title>Complex archaea that bridge the gap between prokaryotes and eukaryotes.</title>
        <authorList>
            <person name="Spang A."/>
            <person name="Saw J.H."/>
            <person name="Jorgensen S.L."/>
            <person name="Zaremba-Niedzwiedzka K."/>
            <person name="Martijn J."/>
            <person name="Lind A.E."/>
            <person name="van Eijk R."/>
            <person name="Schleper C."/>
            <person name="Guy L."/>
            <person name="Ettema T.J."/>
        </authorList>
    </citation>
    <scope>NUCLEOTIDE SEQUENCE</scope>
</reference>
<gene>
    <name evidence="8" type="ORF">LCGC14_2569910</name>
</gene>
<dbReference type="InterPro" id="IPR006691">
    <property type="entry name" value="GyrA/parC_rep"/>
</dbReference>